<evidence type="ECO:0000256" key="7">
    <source>
        <dbReference type="ARBA" id="ARBA00022840"/>
    </source>
</evidence>
<evidence type="ECO:0000256" key="15">
    <source>
        <dbReference type="ARBA" id="ARBA00031910"/>
    </source>
</evidence>
<keyword evidence="12" id="KW-0804">Transcription</keyword>
<evidence type="ECO:0000256" key="11">
    <source>
        <dbReference type="ARBA" id="ARBA00023159"/>
    </source>
</evidence>
<dbReference type="Gene3D" id="3.40.50.300">
    <property type="entry name" value="P-loop containing nucleotide triphosphate hydrolases"/>
    <property type="match status" value="1"/>
</dbReference>
<comment type="subcellular location">
    <subcellularLocation>
        <location evidence="1">Cytoplasm</location>
    </subcellularLocation>
</comment>
<dbReference type="InterPro" id="IPR058031">
    <property type="entry name" value="AAA_lid_NorR"/>
</dbReference>
<keyword evidence="8" id="KW-0902">Two-component regulatory system</keyword>
<evidence type="ECO:0000256" key="8">
    <source>
        <dbReference type="ARBA" id="ARBA00023012"/>
    </source>
</evidence>
<dbReference type="CDD" id="cd00009">
    <property type="entry name" value="AAA"/>
    <property type="match status" value="1"/>
</dbReference>
<evidence type="ECO:0000256" key="3">
    <source>
        <dbReference type="ARBA" id="ARBA00022490"/>
    </source>
</evidence>
<evidence type="ECO:0000256" key="12">
    <source>
        <dbReference type="ARBA" id="ARBA00023163"/>
    </source>
</evidence>
<dbReference type="Pfam" id="PF02954">
    <property type="entry name" value="HTH_8"/>
    <property type="match status" value="1"/>
</dbReference>
<evidence type="ECO:0000256" key="14">
    <source>
        <dbReference type="ARBA" id="ARBA00029881"/>
    </source>
</evidence>
<dbReference type="PROSITE" id="PS50045">
    <property type="entry name" value="SIGMA54_INTERACT_4"/>
    <property type="match status" value="1"/>
</dbReference>
<reference evidence="22" key="1">
    <citation type="journal article" date="2019" name="Int. J. Syst. Evol. Microbiol.">
        <title>The Global Catalogue of Microorganisms (GCM) 10K type strain sequencing project: providing services to taxonomists for standard genome sequencing and annotation.</title>
        <authorList>
            <consortium name="The Broad Institute Genomics Platform"/>
            <consortium name="The Broad Institute Genome Sequencing Center for Infectious Disease"/>
            <person name="Wu L."/>
            <person name="Ma J."/>
        </authorList>
    </citation>
    <scope>NUCLEOTIDE SEQUENCE [LARGE SCALE GENOMIC DNA]</scope>
    <source>
        <strain evidence="22">KCTC 42964</strain>
    </source>
</reference>
<dbReference type="InterPro" id="IPR027417">
    <property type="entry name" value="P-loop_NTPase"/>
</dbReference>
<keyword evidence="7" id="KW-0067">ATP-binding</keyword>
<proteinExistence type="predicted"/>
<dbReference type="InterPro" id="IPR002078">
    <property type="entry name" value="Sigma_54_int"/>
</dbReference>
<evidence type="ECO:0000313" key="22">
    <source>
        <dbReference type="Proteomes" id="UP001595528"/>
    </source>
</evidence>
<dbReference type="InterPro" id="IPR009057">
    <property type="entry name" value="Homeodomain-like_sf"/>
</dbReference>
<dbReference type="Pfam" id="PF25601">
    <property type="entry name" value="AAA_lid_14"/>
    <property type="match status" value="1"/>
</dbReference>
<keyword evidence="5 17" id="KW-0597">Phosphoprotein</keyword>
<dbReference type="InterPro" id="IPR002197">
    <property type="entry name" value="HTH_Fis"/>
</dbReference>
<dbReference type="InterPro" id="IPR025662">
    <property type="entry name" value="Sigma_54_int_dom_ATP-bd_1"/>
</dbReference>
<dbReference type="InterPro" id="IPR011006">
    <property type="entry name" value="CheY-like_superfamily"/>
</dbReference>
<evidence type="ECO:0000256" key="2">
    <source>
        <dbReference type="ARBA" id="ARBA00019059"/>
    </source>
</evidence>
<dbReference type="EMBL" id="JBHRTR010000037">
    <property type="protein sequence ID" value="MFC3230259.1"/>
    <property type="molecule type" value="Genomic_DNA"/>
</dbReference>
<evidence type="ECO:0000256" key="9">
    <source>
        <dbReference type="ARBA" id="ARBA00023015"/>
    </source>
</evidence>
<dbReference type="SUPFAM" id="SSF52540">
    <property type="entry name" value="P-loop containing nucleoside triphosphate hydrolases"/>
    <property type="match status" value="1"/>
</dbReference>
<dbReference type="Pfam" id="PF00072">
    <property type="entry name" value="Response_reg"/>
    <property type="match status" value="1"/>
</dbReference>
<dbReference type="Pfam" id="PF00158">
    <property type="entry name" value="Sigma54_activat"/>
    <property type="match status" value="1"/>
</dbReference>
<dbReference type="InterPro" id="IPR025944">
    <property type="entry name" value="Sigma_54_int_dom_CS"/>
</dbReference>
<name>A0ABV7L757_9PROT</name>
<keyword evidence="9" id="KW-0805">Transcription regulation</keyword>
<keyword evidence="6" id="KW-0547">Nucleotide-binding</keyword>
<organism evidence="21 22">
    <name type="scientific">Marinibaculum pumilum</name>
    <dbReference type="NCBI Taxonomy" id="1766165"/>
    <lineage>
        <taxon>Bacteria</taxon>
        <taxon>Pseudomonadati</taxon>
        <taxon>Pseudomonadota</taxon>
        <taxon>Alphaproteobacteria</taxon>
        <taxon>Rhodospirillales</taxon>
        <taxon>Rhodospirillaceae</taxon>
        <taxon>Marinibaculum</taxon>
    </lineage>
</organism>
<evidence type="ECO:0000256" key="6">
    <source>
        <dbReference type="ARBA" id="ARBA00022741"/>
    </source>
</evidence>
<keyword evidence="10" id="KW-0238">DNA-binding</keyword>
<evidence type="ECO:0000256" key="1">
    <source>
        <dbReference type="ARBA" id="ARBA00004496"/>
    </source>
</evidence>
<dbReference type="RefSeq" id="WP_379905264.1">
    <property type="nucleotide sequence ID" value="NZ_JBHRTR010000037.1"/>
</dbReference>
<evidence type="ECO:0000256" key="17">
    <source>
        <dbReference type="PROSITE-ProRule" id="PRU00169"/>
    </source>
</evidence>
<evidence type="ECO:0000256" key="18">
    <source>
        <dbReference type="SAM" id="MobiDB-lite"/>
    </source>
</evidence>
<dbReference type="PROSITE" id="PS00676">
    <property type="entry name" value="SIGMA54_INTERACT_2"/>
    <property type="match status" value="1"/>
</dbReference>
<dbReference type="Proteomes" id="UP001595528">
    <property type="component" value="Unassembled WGS sequence"/>
</dbReference>
<feature type="domain" description="Sigma-54 factor interaction" evidence="19">
    <location>
        <begin position="146"/>
        <end position="375"/>
    </location>
</feature>
<evidence type="ECO:0000259" key="19">
    <source>
        <dbReference type="PROSITE" id="PS50045"/>
    </source>
</evidence>
<accession>A0ABV7L757</accession>
<dbReference type="SUPFAM" id="SSF52172">
    <property type="entry name" value="CheY-like"/>
    <property type="match status" value="1"/>
</dbReference>
<evidence type="ECO:0000256" key="10">
    <source>
        <dbReference type="ARBA" id="ARBA00023125"/>
    </source>
</evidence>
<feature type="domain" description="Response regulatory" evidence="20">
    <location>
        <begin position="4"/>
        <end position="121"/>
    </location>
</feature>
<dbReference type="SUPFAM" id="SSF46689">
    <property type="entry name" value="Homeodomain-like"/>
    <property type="match status" value="1"/>
</dbReference>
<protein>
    <recommendedName>
        <fullName evidence="2">DNA-binding transcriptional regulator NtrC</fullName>
    </recommendedName>
    <alternativeName>
        <fullName evidence="14">Nitrogen regulation protein NR(I)</fullName>
    </alternativeName>
    <alternativeName>
        <fullName evidence="15">Nitrogen regulator I</fullName>
    </alternativeName>
</protein>
<dbReference type="PANTHER" id="PTHR32071">
    <property type="entry name" value="TRANSCRIPTIONAL REGULATORY PROTEIN"/>
    <property type="match status" value="1"/>
</dbReference>
<dbReference type="SMART" id="SM00448">
    <property type="entry name" value="REC"/>
    <property type="match status" value="1"/>
</dbReference>
<keyword evidence="11" id="KW-0010">Activator</keyword>
<keyword evidence="4" id="KW-0678">Repressor</keyword>
<evidence type="ECO:0000313" key="21">
    <source>
        <dbReference type="EMBL" id="MFC3230259.1"/>
    </source>
</evidence>
<dbReference type="PROSITE" id="PS00688">
    <property type="entry name" value="SIGMA54_INTERACT_3"/>
    <property type="match status" value="1"/>
</dbReference>
<dbReference type="PROSITE" id="PS50110">
    <property type="entry name" value="RESPONSE_REGULATORY"/>
    <property type="match status" value="1"/>
</dbReference>
<keyword evidence="22" id="KW-1185">Reference proteome</keyword>
<evidence type="ECO:0000256" key="4">
    <source>
        <dbReference type="ARBA" id="ARBA00022491"/>
    </source>
</evidence>
<dbReference type="Gene3D" id="3.40.50.2300">
    <property type="match status" value="1"/>
</dbReference>
<evidence type="ECO:0000256" key="13">
    <source>
        <dbReference type="ARBA" id="ARBA00023231"/>
    </source>
</evidence>
<dbReference type="SMART" id="SM00382">
    <property type="entry name" value="AAA"/>
    <property type="match status" value="1"/>
</dbReference>
<feature type="region of interest" description="Disordered" evidence="18">
    <location>
        <begin position="401"/>
        <end position="421"/>
    </location>
</feature>
<evidence type="ECO:0000256" key="5">
    <source>
        <dbReference type="ARBA" id="ARBA00022553"/>
    </source>
</evidence>
<dbReference type="InterPro" id="IPR003593">
    <property type="entry name" value="AAA+_ATPase"/>
</dbReference>
<gene>
    <name evidence="21" type="ORF">ACFOGJ_23615</name>
</gene>
<dbReference type="PROSITE" id="PS00675">
    <property type="entry name" value="SIGMA54_INTERACT_1"/>
    <property type="match status" value="1"/>
</dbReference>
<evidence type="ECO:0000259" key="20">
    <source>
        <dbReference type="PROSITE" id="PS50110"/>
    </source>
</evidence>
<dbReference type="PANTHER" id="PTHR32071:SF95">
    <property type="entry name" value="DNA-BINDING TRANSCRIPTIONAL REGULATOR NTRC"/>
    <property type="match status" value="1"/>
</dbReference>
<evidence type="ECO:0000256" key="16">
    <source>
        <dbReference type="ARBA" id="ARBA00043886"/>
    </source>
</evidence>
<keyword evidence="3" id="KW-0963">Cytoplasm</keyword>
<sequence length="541" mass="57338">MAKQILIVDDDPTQRRLLSALIERQGFKTRTAGSGQEALAELNGPAQAEIGLVLLDLVMPDMDGIAVLEQMRPNLPDLPVIVLTAQGGVDTAVKAMRAGANDFVIKPPNPERLRVSIGNALKVGALTGQLDRLSRKMTGELGFTDLIAVSPAMLKVMDLARRGGASSIPILIEGESGVGKELIARAIQGTGERAGKSFVTVNCGAIPDNLVESILFGHEKGAFTGAVDRHVGKFQEANGGTLFLDEIGELKPDIQVKLLRALQEGEIDPIGASRPVKVDIRLISATNRNLMEQVAQGNFREDLFYRLNVFPIHVPPLRERREDIPPLVEHFTASFAVAERKTVTGIADEAMRLLAAFDWPGNVRQLENTIFRAVVLCDGPVLQAADFPQIVQSAGTMPAAAAAPASPAPQAPVHQDPARQDAGLPEQIAPQAAPQPVPSAAAANGPDSWAGNAAAAVPGGVHHFAAAQQAADADAAAAGTGSISALDRQGEVRSLEDVEADLIRLALRKYDGQMSEVARRLGIGRSTLYRKVRSLEGLEGV</sequence>
<dbReference type="Gene3D" id="1.10.10.60">
    <property type="entry name" value="Homeodomain-like"/>
    <property type="match status" value="1"/>
</dbReference>
<dbReference type="InterPro" id="IPR025943">
    <property type="entry name" value="Sigma_54_int_dom_ATP-bd_2"/>
</dbReference>
<dbReference type="InterPro" id="IPR001789">
    <property type="entry name" value="Sig_transdc_resp-reg_receiver"/>
</dbReference>
<keyword evidence="13" id="KW-0535">Nitrogen fixation</keyword>
<dbReference type="Gene3D" id="1.10.8.60">
    <property type="match status" value="1"/>
</dbReference>
<comment type="function">
    <text evidence="16">Member of the two-component regulatory system NtrB/NtrC, which controls expression of the nitrogen-regulated (ntr) genes in response to nitrogen limitation. Phosphorylated NtrC binds directly to DNA and stimulates the formation of open promoter-sigma54-RNA polymerase complexes.</text>
</comment>
<comment type="caution">
    <text evidence="21">The sequence shown here is derived from an EMBL/GenBank/DDBJ whole genome shotgun (WGS) entry which is preliminary data.</text>
</comment>
<feature type="modified residue" description="4-aspartylphosphate" evidence="17">
    <location>
        <position position="56"/>
    </location>
</feature>